<comment type="caution">
    <text evidence="2">The sequence shown here is derived from an EMBL/GenBank/DDBJ whole genome shotgun (WGS) entry which is preliminary data.</text>
</comment>
<dbReference type="AlphaFoldDB" id="A0A427AR05"/>
<accession>A0A427AR05</accession>
<evidence type="ECO:0000313" key="3">
    <source>
        <dbReference type="Proteomes" id="UP000287651"/>
    </source>
</evidence>
<gene>
    <name evidence="2" type="ORF">B296_00026001</name>
</gene>
<feature type="region of interest" description="Disordered" evidence="1">
    <location>
        <begin position="208"/>
        <end position="227"/>
    </location>
</feature>
<protein>
    <submittedName>
        <fullName evidence="2">Uncharacterized protein</fullName>
    </submittedName>
</protein>
<name>A0A427AR05_ENSVE</name>
<organism evidence="2 3">
    <name type="scientific">Ensete ventricosum</name>
    <name type="common">Abyssinian banana</name>
    <name type="synonym">Musa ensete</name>
    <dbReference type="NCBI Taxonomy" id="4639"/>
    <lineage>
        <taxon>Eukaryota</taxon>
        <taxon>Viridiplantae</taxon>
        <taxon>Streptophyta</taxon>
        <taxon>Embryophyta</taxon>
        <taxon>Tracheophyta</taxon>
        <taxon>Spermatophyta</taxon>
        <taxon>Magnoliopsida</taxon>
        <taxon>Liliopsida</taxon>
        <taxon>Zingiberales</taxon>
        <taxon>Musaceae</taxon>
        <taxon>Ensete</taxon>
    </lineage>
</organism>
<dbReference type="EMBL" id="AMZH03001627">
    <property type="protein sequence ID" value="RRT78623.1"/>
    <property type="molecule type" value="Genomic_DNA"/>
</dbReference>
<dbReference type="Proteomes" id="UP000287651">
    <property type="component" value="Unassembled WGS sequence"/>
</dbReference>
<evidence type="ECO:0000313" key="2">
    <source>
        <dbReference type="EMBL" id="RRT78623.1"/>
    </source>
</evidence>
<sequence length="227" mass="24082">MSVRERWRRYGREMRHWLQEIFGARLVVLVAPTTSTPTWRLGGTSERSPHDSKFKKSTIMTSGTYHDVDLPLNGDGNVESHLPSPQPLFCFLESVREMASVGIGGFYRQKKRGGGGGGVAKPTPKRSSTGKSAAIALSFTDPDQSPVLGTLSSPQFFLLCFTLVTDLVHLQPAGRGYCGAREDSVGGGIPGGEAAAVRSGHAVWPLPGTQPDGAVGPGCRHGAEPAG</sequence>
<proteinExistence type="predicted"/>
<reference evidence="2 3" key="1">
    <citation type="journal article" date="2014" name="Agronomy (Basel)">
        <title>A Draft Genome Sequence for Ensete ventricosum, the Drought-Tolerant Tree Against Hunger.</title>
        <authorList>
            <person name="Harrison J."/>
            <person name="Moore K.A."/>
            <person name="Paszkiewicz K."/>
            <person name="Jones T."/>
            <person name="Grant M."/>
            <person name="Ambacheew D."/>
            <person name="Muzemil S."/>
            <person name="Studholme D.J."/>
        </authorList>
    </citation>
    <scope>NUCLEOTIDE SEQUENCE [LARGE SCALE GENOMIC DNA]</scope>
</reference>
<evidence type="ECO:0000256" key="1">
    <source>
        <dbReference type="SAM" id="MobiDB-lite"/>
    </source>
</evidence>